<dbReference type="OrthoDB" id="7858611at2"/>
<evidence type="ECO:0000313" key="2">
    <source>
        <dbReference type="EMBL" id="SMX24729.1"/>
    </source>
</evidence>
<keyword evidence="2" id="KW-0560">Oxidoreductase</keyword>
<reference evidence="3" key="1">
    <citation type="submission" date="2017-05" db="EMBL/GenBank/DDBJ databases">
        <authorList>
            <person name="Rodrigo-Torres L."/>
            <person name="Arahal R. D."/>
            <person name="Lucena T."/>
        </authorList>
    </citation>
    <scope>NUCLEOTIDE SEQUENCE [LARGE SCALE GENOMIC DNA]</scope>
    <source>
        <strain evidence="3">CECT 8489</strain>
    </source>
</reference>
<dbReference type="InterPro" id="IPR002734">
    <property type="entry name" value="RibDG_C"/>
</dbReference>
<dbReference type="Pfam" id="PF01872">
    <property type="entry name" value="RibD_C"/>
    <property type="match status" value="1"/>
</dbReference>
<protein>
    <submittedName>
        <fullName evidence="2">Dihydrofolate reductase</fullName>
        <ecNumber evidence="2">1.5.1.3</ecNumber>
    </submittedName>
</protein>
<dbReference type="RefSeq" id="WP_093974897.1">
    <property type="nucleotide sequence ID" value="NZ_FXXQ01000010.1"/>
</dbReference>
<dbReference type="InterPro" id="IPR050765">
    <property type="entry name" value="Riboflavin_Biosynth_HTPR"/>
</dbReference>
<keyword evidence="3" id="KW-1185">Reference proteome</keyword>
<gene>
    <name evidence="2" type="primary">folA</name>
    <name evidence="2" type="ORF">BOA8489_02856</name>
</gene>
<feature type="domain" description="Bacterial bifunctional deaminase-reductase C-terminal" evidence="1">
    <location>
        <begin position="9"/>
        <end position="151"/>
    </location>
</feature>
<dbReference type="GO" id="GO:0009231">
    <property type="term" value="P:riboflavin biosynthetic process"/>
    <property type="evidence" value="ECO:0007669"/>
    <property type="project" value="InterPro"/>
</dbReference>
<dbReference type="Proteomes" id="UP000201838">
    <property type="component" value="Unassembled WGS sequence"/>
</dbReference>
<proteinExistence type="predicted"/>
<dbReference type="PANTHER" id="PTHR38011">
    <property type="entry name" value="DIHYDROFOLATE REDUCTASE FAMILY PROTEIN (AFU_ORTHOLOGUE AFUA_8G06820)"/>
    <property type="match status" value="1"/>
</dbReference>
<evidence type="ECO:0000313" key="3">
    <source>
        <dbReference type="Proteomes" id="UP000201838"/>
    </source>
</evidence>
<sequence>MDQSGAHFTLTVATSRNGLIARATDDAPQTWASPEEQALFFRDVEAADWAIMGRNTHLAADKPTRRRIIFSSRTNGWQRPTQLWRDPTALTPDDLAQQVKHLRPLQNGLILGGTRVHDWFLKHNAIHRVHLTIEPVTFVNGLPVFTDQSGSDPLSIFTDRGFRVLSQTMLNDTGTQYFELAS</sequence>
<dbReference type="EMBL" id="FXXQ01000010">
    <property type="protein sequence ID" value="SMX24729.1"/>
    <property type="molecule type" value="Genomic_DNA"/>
</dbReference>
<dbReference type="GO" id="GO:0008703">
    <property type="term" value="F:5-amino-6-(5-phosphoribosylamino)uracil reductase activity"/>
    <property type="evidence" value="ECO:0007669"/>
    <property type="project" value="InterPro"/>
</dbReference>
<name>A0A238J1W6_9RHOB</name>
<dbReference type="AlphaFoldDB" id="A0A238J1W6"/>
<evidence type="ECO:0000259" key="1">
    <source>
        <dbReference type="Pfam" id="PF01872"/>
    </source>
</evidence>
<organism evidence="2 3">
    <name type="scientific">Boseongicola aestuarii</name>
    <dbReference type="NCBI Taxonomy" id="1470561"/>
    <lineage>
        <taxon>Bacteria</taxon>
        <taxon>Pseudomonadati</taxon>
        <taxon>Pseudomonadota</taxon>
        <taxon>Alphaproteobacteria</taxon>
        <taxon>Rhodobacterales</taxon>
        <taxon>Paracoccaceae</taxon>
        <taxon>Boseongicola</taxon>
    </lineage>
</organism>
<dbReference type="GO" id="GO:0004146">
    <property type="term" value="F:dihydrofolate reductase activity"/>
    <property type="evidence" value="ECO:0007669"/>
    <property type="project" value="UniProtKB-EC"/>
</dbReference>
<dbReference type="InterPro" id="IPR024072">
    <property type="entry name" value="DHFR-like_dom_sf"/>
</dbReference>
<dbReference type="SUPFAM" id="SSF53597">
    <property type="entry name" value="Dihydrofolate reductase-like"/>
    <property type="match status" value="1"/>
</dbReference>
<dbReference type="PANTHER" id="PTHR38011:SF11">
    <property type="entry name" value="2,5-DIAMINO-6-RIBOSYLAMINO-4(3H)-PYRIMIDINONE 5'-PHOSPHATE REDUCTASE"/>
    <property type="match status" value="1"/>
</dbReference>
<accession>A0A238J1W6</accession>
<dbReference type="EC" id="1.5.1.3" evidence="2"/>
<dbReference type="Gene3D" id="3.40.430.10">
    <property type="entry name" value="Dihydrofolate Reductase, subunit A"/>
    <property type="match status" value="1"/>
</dbReference>